<sequence length="288" mass="30851">MDFVSFLIQVLNSLQYGLLLFLVASGLTLVFGIMGIINLAHGSFYMIGAYLAFALTSMTGNLMLSIALGVPLAFAFGALLEWLLFSHLYKRDHLEQVLLTYGLILIFEELRSLAVGDDVHGVAIPAIFSASIPLSDNLSYPVYRLVISVVCLALAGGLYYLIQRTRLGMMIRAGSHDRDMVKALGIDINVLYRTVFALGVALAALAGMLAAPISSVYPGMGSSVLIISFVIVVIGGVGSVWGALVAALLIGFADTFGKVLLPDLAGLMVYLVMAVVLLWRPEGIFRKG</sequence>
<feature type="transmembrane region" description="Helical" evidence="9">
    <location>
        <begin position="190"/>
        <end position="213"/>
    </location>
</feature>
<evidence type="ECO:0000256" key="3">
    <source>
        <dbReference type="ARBA" id="ARBA00022475"/>
    </source>
</evidence>
<keyword evidence="11" id="KW-1185">Reference proteome</keyword>
<keyword evidence="6 9" id="KW-1133">Transmembrane helix</keyword>
<evidence type="ECO:0000256" key="6">
    <source>
        <dbReference type="ARBA" id="ARBA00022989"/>
    </source>
</evidence>
<evidence type="ECO:0000256" key="1">
    <source>
        <dbReference type="ARBA" id="ARBA00004651"/>
    </source>
</evidence>
<comment type="subcellular location">
    <subcellularLocation>
        <location evidence="1">Cell membrane</location>
        <topology evidence="1">Multi-pass membrane protein</topology>
    </subcellularLocation>
</comment>
<keyword evidence="7 9" id="KW-0472">Membrane</keyword>
<feature type="transmembrane region" description="Helical" evidence="9">
    <location>
        <begin position="16"/>
        <end position="37"/>
    </location>
</feature>
<feature type="transmembrane region" description="Helical" evidence="9">
    <location>
        <begin position="225"/>
        <end position="252"/>
    </location>
</feature>
<evidence type="ECO:0000256" key="9">
    <source>
        <dbReference type="SAM" id="Phobius"/>
    </source>
</evidence>
<dbReference type="RefSeq" id="WP_169260926.1">
    <property type="nucleotide sequence ID" value="NZ_WTVQ01000021.1"/>
</dbReference>
<evidence type="ECO:0000256" key="5">
    <source>
        <dbReference type="ARBA" id="ARBA00022970"/>
    </source>
</evidence>
<evidence type="ECO:0000256" key="2">
    <source>
        <dbReference type="ARBA" id="ARBA00022448"/>
    </source>
</evidence>
<protein>
    <submittedName>
        <fullName evidence="10">Branched-chain amino acid ABC transporter permease</fullName>
    </submittedName>
</protein>
<keyword evidence="3" id="KW-1003">Cell membrane</keyword>
<evidence type="ECO:0000256" key="8">
    <source>
        <dbReference type="ARBA" id="ARBA00037998"/>
    </source>
</evidence>
<evidence type="ECO:0000313" key="10">
    <source>
        <dbReference type="EMBL" id="NMG75771.1"/>
    </source>
</evidence>
<dbReference type="PANTHER" id="PTHR11795">
    <property type="entry name" value="BRANCHED-CHAIN AMINO ACID TRANSPORT SYSTEM PERMEASE PROTEIN LIVH"/>
    <property type="match status" value="1"/>
</dbReference>
<feature type="transmembrane region" description="Helical" evidence="9">
    <location>
        <begin position="259"/>
        <end position="279"/>
    </location>
</feature>
<evidence type="ECO:0000256" key="7">
    <source>
        <dbReference type="ARBA" id="ARBA00023136"/>
    </source>
</evidence>
<feature type="transmembrane region" description="Helical" evidence="9">
    <location>
        <begin position="142"/>
        <end position="162"/>
    </location>
</feature>
<keyword evidence="4 9" id="KW-0812">Transmembrane</keyword>
<dbReference type="InterPro" id="IPR052157">
    <property type="entry name" value="BCAA_transport_permease"/>
</dbReference>
<evidence type="ECO:0000313" key="11">
    <source>
        <dbReference type="Proteomes" id="UP000648984"/>
    </source>
</evidence>
<name>A0ABX1QBK8_9RHOO</name>
<dbReference type="InterPro" id="IPR001851">
    <property type="entry name" value="ABC_transp_permease"/>
</dbReference>
<keyword evidence="2" id="KW-0813">Transport</keyword>
<reference evidence="10 11" key="1">
    <citation type="submission" date="2019-12" db="EMBL/GenBank/DDBJ databases">
        <title>Comparative genomics gives insights into the taxonomy of the Azoarcus-Aromatoleum group and reveals separate origins of nif in the plant-associated Azoarcus and non-plant-associated Aromatoleum sub-groups.</title>
        <authorList>
            <person name="Lafos M."/>
            <person name="Maluk M."/>
            <person name="Batista M."/>
            <person name="Junghare M."/>
            <person name="Carmona M."/>
            <person name="Faoro H."/>
            <person name="Cruz L.M."/>
            <person name="Battistoni F."/>
            <person name="De Souza E."/>
            <person name="Pedrosa F."/>
            <person name="Chen W.-M."/>
            <person name="Poole P.S."/>
            <person name="Dixon R.A."/>
            <person name="James E.K."/>
        </authorList>
    </citation>
    <scope>NUCLEOTIDE SEQUENCE [LARGE SCALE GENOMIC DNA]</scope>
    <source>
        <strain evidence="10 11">22Lin</strain>
    </source>
</reference>
<feature type="transmembrane region" description="Helical" evidence="9">
    <location>
        <begin position="66"/>
        <end position="85"/>
    </location>
</feature>
<dbReference type="PANTHER" id="PTHR11795:SF442">
    <property type="entry name" value="ABC TRANSPORTER ATP-BINDING PROTEIN"/>
    <property type="match status" value="1"/>
</dbReference>
<dbReference type="EMBL" id="WTVQ01000021">
    <property type="protein sequence ID" value="NMG75771.1"/>
    <property type="molecule type" value="Genomic_DNA"/>
</dbReference>
<dbReference type="Proteomes" id="UP000648984">
    <property type="component" value="Unassembled WGS sequence"/>
</dbReference>
<comment type="caution">
    <text evidence="10">The sequence shown here is derived from an EMBL/GenBank/DDBJ whole genome shotgun (WGS) entry which is preliminary data.</text>
</comment>
<keyword evidence="5" id="KW-0029">Amino-acid transport</keyword>
<dbReference type="CDD" id="cd06582">
    <property type="entry name" value="TM_PBP1_LivH_like"/>
    <property type="match status" value="1"/>
</dbReference>
<gene>
    <name evidence="10" type="ORF">GPA25_13470</name>
</gene>
<dbReference type="Pfam" id="PF02653">
    <property type="entry name" value="BPD_transp_2"/>
    <property type="match status" value="1"/>
</dbReference>
<proteinExistence type="inferred from homology"/>
<organism evidence="10 11">
    <name type="scientific">Aromatoleum diolicum</name>
    <dbReference type="NCBI Taxonomy" id="75796"/>
    <lineage>
        <taxon>Bacteria</taxon>
        <taxon>Pseudomonadati</taxon>
        <taxon>Pseudomonadota</taxon>
        <taxon>Betaproteobacteria</taxon>
        <taxon>Rhodocyclales</taxon>
        <taxon>Rhodocyclaceae</taxon>
        <taxon>Aromatoleum</taxon>
    </lineage>
</organism>
<accession>A0ABX1QBK8</accession>
<evidence type="ECO:0000256" key="4">
    <source>
        <dbReference type="ARBA" id="ARBA00022692"/>
    </source>
</evidence>
<comment type="similarity">
    <text evidence="8">Belongs to the binding-protein-dependent transport system permease family. LivHM subfamily.</text>
</comment>